<evidence type="ECO:0000256" key="2">
    <source>
        <dbReference type="ARBA" id="ARBA00022801"/>
    </source>
</evidence>
<evidence type="ECO:0000313" key="7">
    <source>
        <dbReference type="EMBL" id="ABR50767.1"/>
    </source>
</evidence>
<dbReference type="InterPro" id="IPR001650">
    <property type="entry name" value="Helicase_C-like"/>
</dbReference>
<dbReference type="KEGG" id="amt:Amet_4699"/>
<dbReference type="InterPro" id="IPR014001">
    <property type="entry name" value="Helicase_ATP-bd"/>
</dbReference>
<dbReference type="PROSITE" id="PS51192">
    <property type="entry name" value="HELICASE_ATP_BIND_1"/>
    <property type="match status" value="1"/>
</dbReference>
<dbReference type="eggNOG" id="COG0513">
    <property type="taxonomic scope" value="Bacteria"/>
</dbReference>
<dbReference type="SUPFAM" id="SSF52540">
    <property type="entry name" value="P-loop containing nucleoside triphosphate hydrolases"/>
    <property type="match status" value="1"/>
</dbReference>
<proteinExistence type="predicted"/>
<dbReference type="InterPro" id="IPR050547">
    <property type="entry name" value="DEAD_box_RNA_helicases"/>
</dbReference>
<dbReference type="InterPro" id="IPR027417">
    <property type="entry name" value="P-loop_NTPase"/>
</dbReference>
<evidence type="ECO:0000256" key="1">
    <source>
        <dbReference type="ARBA" id="ARBA00022741"/>
    </source>
</evidence>
<dbReference type="GO" id="GO:0033592">
    <property type="term" value="F:RNA strand annealing activity"/>
    <property type="evidence" value="ECO:0007669"/>
    <property type="project" value="TreeGrafter"/>
</dbReference>
<dbReference type="RefSeq" id="WP_012065652.1">
    <property type="nucleotide sequence ID" value="NC_009633.1"/>
</dbReference>
<protein>
    <submittedName>
        <fullName evidence="7">DEAD/DEAH box helicase domain protein</fullName>
    </submittedName>
</protein>
<dbReference type="InterPro" id="IPR011545">
    <property type="entry name" value="DEAD/DEAH_box_helicase_dom"/>
</dbReference>
<dbReference type="GO" id="GO:0005524">
    <property type="term" value="F:ATP binding"/>
    <property type="evidence" value="ECO:0007669"/>
    <property type="project" value="UniProtKB-KW"/>
</dbReference>
<dbReference type="PROSITE" id="PS51194">
    <property type="entry name" value="HELICASE_CTER"/>
    <property type="match status" value="1"/>
</dbReference>
<dbReference type="InterPro" id="IPR044742">
    <property type="entry name" value="DEAD/DEAH_RhlB"/>
</dbReference>
<dbReference type="PANTHER" id="PTHR47963:SF7">
    <property type="entry name" value="ATP-DEPENDENT RNA HELICASE YFML-RELATED"/>
    <property type="match status" value="1"/>
</dbReference>
<evidence type="ECO:0000256" key="3">
    <source>
        <dbReference type="ARBA" id="ARBA00022806"/>
    </source>
</evidence>
<dbReference type="CDD" id="cd18787">
    <property type="entry name" value="SF2_C_DEAD"/>
    <property type="match status" value="1"/>
</dbReference>
<evidence type="ECO:0000259" key="6">
    <source>
        <dbReference type="PROSITE" id="PS51194"/>
    </source>
</evidence>
<gene>
    <name evidence="7" type="ordered locus">Amet_4699</name>
</gene>
<dbReference type="Pfam" id="PF00271">
    <property type="entry name" value="Helicase_C"/>
    <property type="match status" value="1"/>
</dbReference>
<dbReference type="Pfam" id="PF00270">
    <property type="entry name" value="DEAD"/>
    <property type="match status" value="1"/>
</dbReference>
<dbReference type="SMART" id="SM00487">
    <property type="entry name" value="DEXDc"/>
    <property type="match status" value="1"/>
</dbReference>
<name>A6TX49_ALKMQ</name>
<dbReference type="Gene3D" id="3.40.50.300">
    <property type="entry name" value="P-loop containing nucleotide triphosphate hydrolases"/>
    <property type="match status" value="2"/>
</dbReference>
<organism evidence="7 8">
    <name type="scientific">Alkaliphilus metalliredigens (strain QYMF)</name>
    <dbReference type="NCBI Taxonomy" id="293826"/>
    <lineage>
        <taxon>Bacteria</taxon>
        <taxon>Bacillati</taxon>
        <taxon>Bacillota</taxon>
        <taxon>Clostridia</taxon>
        <taxon>Peptostreptococcales</taxon>
        <taxon>Natronincolaceae</taxon>
        <taxon>Alkaliphilus</taxon>
    </lineage>
</organism>
<keyword evidence="4" id="KW-0067">ATP-binding</keyword>
<dbReference type="SMART" id="SM00490">
    <property type="entry name" value="HELICc"/>
    <property type="match status" value="1"/>
</dbReference>
<dbReference type="HOGENOM" id="CLU_003041_1_3_9"/>
<dbReference type="GO" id="GO:0003724">
    <property type="term" value="F:RNA helicase activity"/>
    <property type="evidence" value="ECO:0007669"/>
    <property type="project" value="TreeGrafter"/>
</dbReference>
<accession>A6TX49</accession>
<dbReference type="CDD" id="cd00268">
    <property type="entry name" value="DEADc"/>
    <property type="match status" value="1"/>
</dbReference>
<dbReference type="GO" id="GO:0009409">
    <property type="term" value="P:response to cold"/>
    <property type="evidence" value="ECO:0007669"/>
    <property type="project" value="TreeGrafter"/>
</dbReference>
<dbReference type="AlphaFoldDB" id="A6TX49"/>
<dbReference type="STRING" id="293826.Amet_4699"/>
<dbReference type="PANTHER" id="PTHR47963">
    <property type="entry name" value="DEAD-BOX ATP-DEPENDENT RNA HELICASE 47, MITOCHONDRIAL"/>
    <property type="match status" value="1"/>
</dbReference>
<evidence type="ECO:0000256" key="4">
    <source>
        <dbReference type="ARBA" id="ARBA00022840"/>
    </source>
</evidence>
<dbReference type="GO" id="GO:0005840">
    <property type="term" value="C:ribosome"/>
    <property type="evidence" value="ECO:0007669"/>
    <property type="project" value="TreeGrafter"/>
</dbReference>
<keyword evidence="8" id="KW-1185">Reference proteome</keyword>
<evidence type="ECO:0000259" key="5">
    <source>
        <dbReference type="PROSITE" id="PS51192"/>
    </source>
</evidence>
<feature type="domain" description="Helicase C-terminal" evidence="6">
    <location>
        <begin position="225"/>
        <end position="384"/>
    </location>
</feature>
<keyword evidence="3 7" id="KW-0347">Helicase</keyword>
<dbReference type="EMBL" id="CP000724">
    <property type="protein sequence ID" value="ABR50767.1"/>
    <property type="molecule type" value="Genomic_DNA"/>
</dbReference>
<dbReference type="Proteomes" id="UP000001572">
    <property type="component" value="Chromosome"/>
</dbReference>
<dbReference type="GO" id="GO:0005829">
    <property type="term" value="C:cytosol"/>
    <property type="evidence" value="ECO:0007669"/>
    <property type="project" value="TreeGrafter"/>
</dbReference>
<reference evidence="8" key="1">
    <citation type="journal article" date="2016" name="Genome Announc.">
        <title>Complete genome sequence of Alkaliphilus metalliredigens strain QYMF, an alkaliphilic and metal-reducing bacterium isolated from borax-contaminated leachate ponds.</title>
        <authorList>
            <person name="Hwang C."/>
            <person name="Copeland A."/>
            <person name="Lucas S."/>
            <person name="Lapidus A."/>
            <person name="Barry K."/>
            <person name="Detter J.C."/>
            <person name="Glavina Del Rio T."/>
            <person name="Hammon N."/>
            <person name="Israni S."/>
            <person name="Dalin E."/>
            <person name="Tice H."/>
            <person name="Pitluck S."/>
            <person name="Chertkov O."/>
            <person name="Brettin T."/>
            <person name="Bruce D."/>
            <person name="Han C."/>
            <person name="Schmutz J."/>
            <person name="Larimer F."/>
            <person name="Land M.L."/>
            <person name="Hauser L."/>
            <person name="Kyrpides N."/>
            <person name="Mikhailova N."/>
            <person name="Ye Q."/>
            <person name="Zhou J."/>
            <person name="Richardson P."/>
            <person name="Fields M.W."/>
        </authorList>
    </citation>
    <scope>NUCLEOTIDE SEQUENCE [LARGE SCALE GENOMIC DNA]</scope>
    <source>
        <strain evidence="8">QYMF</strain>
    </source>
</reference>
<keyword evidence="1" id="KW-0547">Nucleotide-binding</keyword>
<keyword evidence="2" id="KW-0378">Hydrolase</keyword>
<dbReference type="GO" id="GO:0016787">
    <property type="term" value="F:hydrolase activity"/>
    <property type="evidence" value="ECO:0007669"/>
    <property type="project" value="UniProtKB-KW"/>
</dbReference>
<evidence type="ECO:0000313" key="8">
    <source>
        <dbReference type="Proteomes" id="UP000001572"/>
    </source>
</evidence>
<sequence length="387" mass="43714">MEQNNSKAQQWPLLLKMKPFLQETWNRVGFTAPTPIQEEAIPLILEGKDLIAESPTGTGKTLAYLIPILHRIDPESKAVQAVILAPSHELAMQIHQTIEKWTKDNNISSEPLIGGANIKRQIENLKKRPQIIVATTGRLLEVIKLKKIKMHEVKTIVVDEFDILIAEEHAENLKHIIKTTLKERQIVCFSATISENTEQIGMELMKEPKIIQIQKGQSSLSTLSNIQHTYIICEHREKFEVLRKIIRSGNVKALVFTNDVRKIEEIQVKLSYNGIDLGVLMGGSNKTQRKEALNGFRMGKFPLLVATDVAARGLDIEGLTHVINWDVPLTADQYTHRSGRTGRMGALGTVVSIVNKREESMFRKITNELEISATEKMMYKGEMIDTK</sequence>
<feature type="domain" description="Helicase ATP-binding" evidence="5">
    <location>
        <begin position="41"/>
        <end position="211"/>
    </location>
</feature>